<keyword evidence="6" id="KW-0597">Phosphoprotein</keyword>
<dbReference type="InterPro" id="IPR005845">
    <property type="entry name" value="A-D-PHexomutase_a/b/a-II"/>
</dbReference>
<evidence type="ECO:0000313" key="17">
    <source>
        <dbReference type="Proteomes" id="UP000199657"/>
    </source>
</evidence>
<feature type="domain" description="Alpha-D-phosphohexomutase alpha/beta/alpha" evidence="13">
    <location>
        <begin position="341"/>
        <end position="467"/>
    </location>
</feature>
<comment type="pathway">
    <text evidence="3">Nucleotide-sugar biosynthesis; GDP-alpha-D-mannose biosynthesis; alpha-D-mannose 1-phosphate from D-fructose 6-phosphate: step 2/2.</text>
</comment>
<dbReference type="EC" id="5.4.2.8" evidence="5"/>
<dbReference type="Pfam" id="PF02878">
    <property type="entry name" value="PGM_PMM_I"/>
    <property type="match status" value="1"/>
</dbReference>
<evidence type="ECO:0000256" key="10">
    <source>
        <dbReference type="SAM" id="MobiDB-lite"/>
    </source>
</evidence>
<evidence type="ECO:0000259" key="13">
    <source>
        <dbReference type="Pfam" id="PF02878"/>
    </source>
</evidence>
<comment type="cofactor">
    <cofactor evidence="2">
        <name>Mg(2+)</name>
        <dbReference type="ChEBI" id="CHEBI:18420"/>
    </cofactor>
</comment>
<feature type="transmembrane region" description="Helical" evidence="11">
    <location>
        <begin position="247"/>
        <end position="267"/>
    </location>
</feature>
<keyword evidence="8" id="KW-0460">Magnesium</keyword>
<evidence type="ECO:0000256" key="7">
    <source>
        <dbReference type="ARBA" id="ARBA00022723"/>
    </source>
</evidence>
<dbReference type="Gene3D" id="3.30.310.50">
    <property type="entry name" value="Alpha-D-phosphohexomutase, C-terminal domain"/>
    <property type="match status" value="1"/>
</dbReference>
<dbReference type="Proteomes" id="UP000199657">
    <property type="component" value="Unassembled WGS sequence"/>
</dbReference>
<feature type="domain" description="Alpha-D-phosphohexomutase C-terminal" evidence="12">
    <location>
        <begin position="703"/>
        <end position="777"/>
    </location>
</feature>
<dbReference type="CDD" id="cd03089">
    <property type="entry name" value="PMM_PGM"/>
    <property type="match status" value="1"/>
</dbReference>
<dbReference type="STRING" id="406100.SAMN04488052_11227"/>
<dbReference type="PANTHER" id="PTHR43771">
    <property type="entry name" value="PHOSPHOMANNOMUTASE"/>
    <property type="match status" value="1"/>
</dbReference>
<evidence type="ECO:0000256" key="6">
    <source>
        <dbReference type="ARBA" id="ARBA00022553"/>
    </source>
</evidence>
<evidence type="ECO:0000256" key="9">
    <source>
        <dbReference type="ARBA" id="ARBA00023235"/>
    </source>
</evidence>
<keyword evidence="17" id="KW-1185">Reference proteome</keyword>
<keyword evidence="11" id="KW-0472">Membrane</keyword>
<evidence type="ECO:0000259" key="14">
    <source>
        <dbReference type="Pfam" id="PF02879"/>
    </source>
</evidence>
<evidence type="ECO:0000313" key="16">
    <source>
        <dbReference type="EMBL" id="SEP14157.1"/>
    </source>
</evidence>
<dbReference type="SUPFAM" id="SSF55957">
    <property type="entry name" value="Phosphoglucomutase, C-terminal domain"/>
    <property type="match status" value="1"/>
</dbReference>
<name>A0A1H8VG21_9GAMM</name>
<dbReference type="InterPro" id="IPR005844">
    <property type="entry name" value="A-D-PHexomutase_a/b/a-I"/>
</dbReference>
<evidence type="ECO:0000259" key="15">
    <source>
        <dbReference type="Pfam" id="PF02880"/>
    </source>
</evidence>
<dbReference type="GO" id="GO:0005975">
    <property type="term" value="P:carbohydrate metabolic process"/>
    <property type="evidence" value="ECO:0007669"/>
    <property type="project" value="InterPro"/>
</dbReference>
<dbReference type="InterPro" id="IPR005846">
    <property type="entry name" value="A-D-PHexomutase_a/b/a-III"/>
</dbReference>
<dbReference type="RefSeq" id="WP_281244352.1">
    <property type="nucleotide sequence ID" value="NZ_FOEG01000012.1"/>
</dbReference>
<dbReference type="InterPro" id="IPR016055">
    <property type="entry name" value="A-D-PHexomutase_a/b/a-I/II/III"/>
</dbReference>
<feature type="domain" description="Alpha-D-phosphohexomutase alpha/beta/alpha" evidence="14">
    <location>
        <begin position="487"/>
        <end position="583"/>
    </location>
</feature>
<dbReference type="Pfam" id="PF00408">
    <property type="entry name" value="PGM_PMM_IV"/>
    <property type="match status" value="1"/>
</dbReference>
<keyword evidence="11" id="KW-0812">Transmembrane</keyword>
<protein>
    <recommendedName>
        <fullName evidence="5">phosphomannomutase</fullName>
        <ecNumber evidence="5">5.4.2.8</ecNumber>
    </recommendedName>
</protein>
<dbReference type="SUPFAM" id="SSF53738">
    <property type="entry name" value="Phosphoglucomutase, first 3 domains"/>
    <property type="match status" value="3"/>
</dbReference>
<evidence type="ECO:0000256" key="1">
    <source>
        <dbReference type="ARBA" id="ARBA00000586"/>
    </source>
</evidence>
<comment type="catalytic activity">
    <reaction evidence="1">
        <text>alpha-D-mannose 1-phosphate = D-mannose 6-phosphate</text>
        <dbReference type="Rhea" id="RHEA:11140"/>
        <dbReference type="ChEBI" id="CHEBI:58409"/>
        <dbReference type="ChEBI" id="CHEBI:58735"/>
        <dbReference type="EC" id="5.4.2.8"/>
    </reaction>
</comment>
<dbReference type="EMBL" id="FOEG01000012">
    <property type="protein sequence ID" value="SEP14157.1"/>
    <property type="molecule type" value="Genomic_DNA"/>
</dbReference>
<evidence type="ECO:0000256" key="2">
    <source>
        <dbReference type="ARBA" id="ARBA00001946"/>
    </source>
</evidence>
<dbReference type="InterPro" id="IPR005843">
    <property type="entry name" value="A-D-PHexomutase_C"/>
</dbReference>
<gene>
    <name evidence="16" type="ORF">SAMN04488052_11227</name>
</gene>
<feature type="region of interest" description="Disordered" evidence="10">
    <location>
        <begin position="276"/>
        <end position="304"/>
    </location>
</feature>
<feature type="transmembrane region" description="Helical" evidence="11">
    <location>
        <begin position="12"/>
        <end position="31"/>
    </location>
</feature>
<feature type="domain" description="Alpha-D-phosphohexomutase alpha/beta/alpha" evidence="15">
    <location>
        <begin position="589"/>
        <end position="697"/>
    </location>
</feature>
<comment type="similarity">
    <text evidence="4">Belongs to the phosphohexose mutase family.</text>
</comment>
<dbReference type="Pfam" id="PF02879">
    <property type="entry name" value="PGM_PMM_II"/>
    <property type="match status" value="1"/>
</dbReference>
<dbReference type="PANTHER" id="PTHR43771:SF2">
    <property type="entry name" value="PHOSPHOMANNOMUTASE_PHOSPHOGLUCOMUTASE"/>
    <property type="match status" value="1"/>
</dbReference>
<keyword evidence="7" id="KW-0479">Metal-binding</keyword>
<dbReference type="InterPro" id="IPR016066">
    <property type="entry name" value="A-D-PHexomutase_CS"/>
</dbReference>
<keyword evidence="11" id="KW-1133">Transmembrane helix</keyword>
<dbReference type="InterPro" id="IPR036900">
    <property type="entry name" value="A-D-PHexomutase_C_sf"/>
</dbReference>
<evidence type="ECO:0000256" key="8">
    <source>
        <dbReference type="ARBA" id="ARBA00022842"/>
    </source>
</evidence>
<reference evidence="16 17" key="1">
    <citation type="submission" date="2016-10" db="EMBL/GenBank/DDBJ databases">
        <authorList>
            <person name="de Groot N.N."/>
        </authorList>
    </citation>
    <scope>NUCLEOTIDE SEQUENCE [LARGE SCALE GENOMIC DNA]</scope>
    <source>
        <strain evidence="16 17">CGMCC 1.6291</strain>
    </source>
</reference>
<dbReference type="GO" id="GO:0004615">
    <property type="term" value="F:phosphomannomutase activity"/>
    <property type="evidence" value="ECO:0007669"/>
    <property type="project" value="UniProtKB-EC"/>
</dbReference>
<sequence length="791" mass="83127">MSARAGGRTGSIWATALLLVVAITAAAFWLIRDAAQEARHAEQQARAGEVATALAGQVGEHVEQLRDRIRVAAAEDAVVHAAADGDHDSMRAAAEGVAEQFPAALRVMLLPPGHDEPALDAEPPLGYAALEMLRLSESGAAVTGPEAHLPGRAEAHLNLVAPVIREDAVIGLLLVSLPPEWLNDALALPGAADGRRVVAQDGDAVVAAGSRPQGGIERAASVPGSQWQVRIVTGGDGGVYRPLRDPWFLTIVGVAGTLILLVVVMTLRALRKRAAEPPAATAEDGSGGAAAPVAGGPEPVRAGDGGMIVEELAAEPQPGQDAPAAHADLEKENGLNVDPSLFRAYDIRGVVGSSLSADVVRQIGRSIGSEAAARGCNEVVVGRDGRLSSPDLAAALTEGLVAAGRQVIDIGQVPTPVMYFATHHLGTGTGVEITGSHNPPDYNGLKIMVGGETLSGDAIKDLHRRIVEDDLVAGEGGVRRQDVATNYIDAIAGDITLHRPLRVVLDAGNGVGGGIAPQVLQAIGCEVEPLYCEVDGTFPNHHPDPSDPHNLEALISLVRLQQADVGLALDGDGDRLGVVDAEGKIIWADRQMMLYARDVLSRNPGADIVFDVKCSSQLAQVITEHAGVPVMWRTGHSLIKAKLKQSGAPLAGEMSGHIFFNDRWPGFDDGIYTAARLLEILSMEDRSSTEVFAALPEAVSTPEIKVDLSEGEPPQVIERLVAAADFPEARVTTIDGLRVDFPDGWGLVRASNTTPCLVLRFEGDDETALERIRARFRTLLDQARPGLDLPF</sequence>
<evidence type="ECO:0000256" key="5">
    <source>
        <dbReference type="ARBA" id="ARBA00012730"/>
    </source>
</evidence>
<feature type="compositionally biased region" description="Low complexity" evidence="10">
    <location>
        <begin position="289"/>
        <end position="302"/>
    </location>
</feature>
<proteinExistence type="inferred from homology"/>
<dbReference type="Gene3D" id="3.40.120.10">
    <property type="entry name" value="Alpha-D-Glucose-1,6-Bisphosphate, subunit A, domain 3"/>
    <property type="match status" value="3"/>
</dbReference>
<evidence type="ECO:0000259" key="12">
    <source>
        <dbReference type="Pfam" id="PF00408"/>
    </source>
</evidence>
<dbReference type="Pfam" id="PF02880">
    <property type="entry name" value="PGM_PMM_III"/>
    <property type="match status" value="1"/>
</dbReference>
<evidence type="ECO:0000256" key="3">
    <source>
        <dbReference type="ARBA" id="ARBA00004699"/>
    </source>
</evidence>
<dbReference type="PROSITE" id="PS00710">
    <property type="entry name" value="PGM_PMM"/>
    <property type="match status" value="1"/>
</dbReference>
<dbReference type="GO" id="GO:0000287">
    <property type="term" value="F:magnesium ion binding"/>
    <property type="evidence" value="ECO:0007669"/>
    <property type="project" value="InterPro"/>
</dbReference>
<evidence type="ECO:0000256" key="4">
    <source>
        <dbReference type="ARBA" id="ARBA00010231"/>
    </source>
</evidence>
<organism evidence="16 17">
    <name type="scientific">Aquisalimonas asiatica</name>
    <dbReference type="NCBI Taxonomy" id="406100"/>
    <lineage>
        <taxon>Bacteria</taxon>
        <taxon>Pseudomonadati</taxon>
        <taxon>Pseudomonadota</taxon>
        <taxon>Gammaproteobacteria</taxon>
        <taxon>Chromatiales</taxon>
        <taxon>Ectothiorhodospiraceae</taxon>
        <taxon>Aquisalimonas</taxon>
    </lineage>
</organism>
<evidence type="ECO:0000256" key="11">
    <source>
        <dbReference type="SAM" id="Phobius"/>
    </source>
</evidence>
<keyword evidence="9" id="KW-0413">Isomerase</keyword>
<accession>A0A1H8VG21</accession>
<dbReference type="PRINTS" id="PR00509">
    <property type="entry name" value="PGMPMM"/>
</dbReference>
<dbReference type="InterPro" id="IPR005841">
    <property type="entry name" value="Alpha-D-phosphohexomutase_SF"/>
</dbReference>
<dbReference type="AlphaFoldDB" id="A0A1H8VG21"/>